<evidence type="ECO:0000256" key="2">
    <source>
        <dbReference type="ARBA" id="ARBA00023125"/>
    </source>
</evidence>
<dbReference type="Gene3D" id="3.40.50.2300">
    <property type="match status" value="2"/>
</dbReference>
<evidence type="ECO:0000313" key="7">
    <source>
        <dbReference type="Proteomes" id="UP000295511"/>
    </source>
</evidence>
<keyword evidence="7" id="KW-1185">Reference proteome</keyword>
<dbReference type="SMART" id="SM00354">
    <property type="entry name" value="HTH_LACI"/>
    <property type="match status" value="1"/>
</dbReference>
<dbReference type="Pfam" id="PF13377">
    <property type="entry name" value="Peripla_BP_3"/>
    <property type="match status" value="1"/>
</dbReference>
<keyword evidence="2" id="KW-0238">DNA-binding</keyword>
<gene>
    <name evidence="6" type="ORF">E1809_15775</name>
</gene>
<protein>
    <submittedName>
        <fullName evidence="6">LacI family transcriptional regulator</fullName>
    </submittedName>
</protein>
<evidence type="ECO:0000313" key="6">
    <source>
        <dbReference type="EMBL" id="TDF93685.1"/>
    </source>
</evidence>
<evidence type="ECO:0000256" key="4">
    <source>
        <dbReference type="SAM" id="MobiDB-lite"/>
    </source>
</evidence>
<dbReference type="InterPro" id="IPR000843">
    <property type="entry name" value="HTH_LacI"/>
</dbReference>
<dbReference type="PANTHER" id="PTHR30146">
    <property type="entry name" value="LACI-RELATED TRANSCRIPTIONAL REPRESSOR"/>
    <property type="match status" value="1"/>
</dbReference>
<keyword evidence="1" id="KW-0805">Transcription regulation</keyword>
<evidence type="ECO:0000256" key="1">
    <source>
        <dbReference type="ARBA" id="ARBA00023015"/>
    </source>
</evidence>
<feature type="domain" description="HTH lacI-type" evidence="5">
    <location>
        <begin position="25"/>
        <end position="79"/>
    </location>
</feature>
<feature type="compositionally biased region" description="Polar residues" evidence="4">
    <location>
        <begin position="8"/>
        <end position="18"/>
    </location>
</feature>
<evidence type="ECO:0000256" key="3">
    <source>
        <dbReference type="ARBA" id="ARBA00023163"/>
    </source>
</evidence>
<dbReference type="PROSITE" id="PS50932">
    <property type="entry name" value="HTH_LACI_2"/>
    <property type="match status" value="1"/>
</dbReference>
<dbReference type="GO" id="GO:0000976">
    <property type="term" value="F:transcription cis-regulatory region binding"/>
    <property type="evidence" value="ECO:0007669"/>
    <property type="project" value="TreeGrafter"/>
</dbReference>
<dbReference type="Pfam" id="PF00356">
    <property type="entry name" value="LacI"/>
    <property type="match status" value="1"/>
</dbReference>
<sequence length="352" mass="37308">MIRRVMDSSGQKRGTATETGPDRLPTMSDVAARAGVSRQLVSMVFRGVSGPSEASRKLVLAAAAELDFRPNASARLLRQSRTHLIGVLFSAMNSFEGRVVERLLERAAEEGYGVVLGPVTERRTTEVVISQLLEHRVGALACYNPDPESPALKRALELMPVVWMGERSREPRADVVRTDDDAGLALLVSHLAGLGHREIAYAGGLGGVVGPDRAQTYRAAMAAQGLAGEIDVVEVAFGEEDGATAARTLLAREKLPTAVIGCSDHCGAGLLATFRQAGVDVPGAISVTGYDDSDIASLSYNDLTAIHQDVNLTVEATLSAITRRLADSEAPPMDVATTATLIARSTTRPPRD</sequence>
<dbReference type="GO" id="GO:0003700">
    <property type="term" value="F:DNA-binding transcription factor activity"/>
    <property type="evidence" value="ECO:0007669"/>
    <property type="project" value="TreeGrafter"/>
</dbReference>
<dbReference type="SUPFAM" id="SSF47413">
    <property type="entry name" value="lambda repressor-like DNA-binding domains"/>
    <property type="match status" value="1"/>
</dbReference>
<dbReference type="AlphaFoldDB" id="A0A4R5KG58"/>
<dbReference type="InterPro" id="IPR046335">
    <property type="entry name" value="LacI/GalR-like_sensor"/>
</dbReference>
<accession>A0A4R5KG58</accession>
<organism evidence="6 7">
    <name type="scientific">Arthrobacter terricola</name>
    <dbReference type="NCBI Taxonomy" id="2547396"/>
    <lineage>
        <taxon>Bacteria</taxon>
        <taxon>Bacillati</taxon>
        <taxon>Actinomycetota</taxon>
        <taxon>Actinomycetes</taxon>
        <taxon>Micrococcales</taxon>
        <taxon>Micrococcaceae</taxon>
        <taxon>Arthrobacter</taxon>
    </lineage>
</organism>
<reference evidence="6 7" key="1">
    <citation type="submission" date="2019-03" db="EMBL/GenBank/DDBJ databases">
        <title>Whole genome sequence of Arthrobacter sp JH1-1.</title>
        <authorList>
            <person name="Trinh H.N."/>
        </authorList>
    </citation>
    <scope>NUCLEOTIDE SEQUENCE [LARGE SCALE GENOMIC DNA]</scope>
    <source>
        <strain evidence="6 7">JH1-1</strain>
    </source>
</reference>
<name>A0A4R5KG58_9MICC</name>
<dbReference type="OrthoDB" id="9785139at2"/>
<dbReference type="Gene3D" id="1.10.260.40">
    <property type="entry name" value="lambda repressor-like DNA-binding domains"/>
    <property type="match status" value="1"/>
</dbReference>
<proteinExistence type="predicted"/>
<feature type="region of interest" description="Disordered" evidence="4">
    <location>
        <begin position="1"/>
        <end position="26"/>
    </location>
</feature>
<dbReference type="Proteomes" id="UP000295511">
    <property type="component" value="Unassembled WGS sequence"/>
</dbReference>
<comment type="caution">
    <text evidence="6">The sequence shown here is derived from an EMBL/GenBank/DDBJ whole genome shotgun (WGS) entry which is preliminary data.</text>
</comment>
<keyword evidence="3" id="KW-0804">Transcription</keyword>
<dbReference type="SUPFAM" id="SSF53822">
    <property type="entry name" value="Periplasmic binding protein-like I"/>
    <property type="match status" value="1"/>
</dbReference>
<evidence type="ECO:0000259" key="5">
    <source>
        <dbReference type="PROSITE" id="PS50932"/>
    </source>
</evidence>
<dbReference type="EMBL" id="SMRU01000018">
    <property type="protein sequence ID" value="TDF93685.1"/>
    <property type="molecule type" value="Genomic_DNA"/>
</dbReference>
<dbReference type="CDD" id="cd06267">
    <property type="entry name" value="PBP1_LacI_sugar_binding-like"/>
    <property type="match status" value="1"/>
</dbReference>
<dbReference type="PANTHER" id="PTHR30146:SF109">
    <property type="entry name" value="HTH-TYPE TRANSCRIPTIONAL REGULATOR GALS"/>
    <property type="match status" value="1"/>
</dbReference>
<dbReference type="CDD" id="cd01392">
    <property type="entry name" value="HTH_LacI"/>
    <property type="match status" value="1"/>
</dbReference>
<dbReference type="InterPro" id="IPR010982">
    <property type="entry name" value="Lambda_DNA-bd_dom_sf"/>
</dbReference>
<dbReference type="InterPro" id="IPR028082">
    <property type="entry name" value="Peripla_BP_I"/>
</dbReference>